<gene>
    <name evidence="1" type="ORF">DGAL_LOCUS7027</name>
</gene>
<sequence>MKFLCENKIAVSTKVNKVIDQEFFNCLAANLRNTSYPGVNNYIKYKVAQMGLSTLVNVEPLNPEFGPVINECPLV</sequence>
<dbReference type="EMBL" id="CAKKLH010000132">
    <property type="protein sequence ID" value="CAH0104261.1"/>
    <property type="molecule type" value="Genomic_DNA"/>
</dbReference>
<proteinExistence type="predicted"/>
<accession>A0A8J2WH81</accession>
<reference evidence="1" key="1">
    <citation type="submission" date="2021-11" db="EMBL/GenBank/DDBJ databases">
        <authorList>
            <person name="Schell T."/>
        </authorList>
    </citation>
    <scope>NUCLEOTIDE SEQUENCE</scope>
    <source>
        <strain evidence="1">M5</strain>
    </source>
</reference>
<comment type="caution">
    <text evidence="1">The sequence shown here is derived from an EMBL/GenBank/DDBJ whole genome shotgun (WGS) entry which is preliminary data.</text>
</comment>
<organism evidence="1 2">
    <name type="scientific">Daphnia galeata</name>
    <dbReference type="NCBI Taxonomy" id="27404"/>
    <lineage>
        <taxon>Eukaryota</taxon>
        <taxon>Metazoa</taxon>
        <taxon>Ecdysozoa</taxon>
        <taxon>Arthropoda</taxon>
        <taxon>Crustacea</taxon>
        <taxon>Branchiopoda</taxon>
        <taxon>Diplostraca</taxon>
        <taxon>Cladocera</taxon>
        <taxon>Anomopoda</taxon>
        <taxon>Daphniidae</taxon>
        <taxon>Daphnia</taxon>
    </lineage>
</organism>
<keyword evidence="2" id="KW-1185">Reference proteome</keyword>
<name>A0A8J2WH81_9CRUS</name>
<dbReference type="AlphaFoldDB" id="A0A8J2WH81"/>
<evidence type="ECO:0000313" key="2">
    <source>
        <dbReference type="Proteomes" id="UP000789390"/>
    </source>
</evidence>
<dbReference type="Proteomes" id="UP000789390">
    <property type="component" value="Unassembled WGS sequence"/>
</dbReference>
<protein>
    <submittedName>
        <fullName evidence="1">Uncharacterized protein</fullName>
    </submittedName>
</protein>
<evidence type="ECO:0000313" key="1">
    <source>
        <dbReference type="EMBL" id="CAH0104261.1"/>
    </source>
</evidence>